<dbReference type="PANTHER" id="PTHR46895">
    <property type="entry name" value="PROTEIN CBG20548-RELATED"/>
    <property type="match status" value="1"/>
</dbReference>
<dbReference type="Proteomes" id="UP000038040">
    <property type="component" value="Unplaced"/>
</dbReference>
<dbReference type="WBParaSite" id="DME_0000310601-mRNA-1">
    <property type="protein sequence ID" value="DME_0000310601-mRNA-1"/>
    <property type="gene ID" value="DME_0000310601"/>
</dbReference>
<keyword evidence="1" id="KW-1133">Transmembrane helix</keyword>
<dbReference type="PANTHER" id="PTHR46895:SF3">
    <property type="entry name" value="G-PROTEIN COUPLED RECEPTOR F59B2.13-RELATED"/>
    <property type="match status" value="1"/>
</dbReference>
<feature type="transmembrane region" description="Helical" evidence="1">
    <location>
        <begin position="25"/>
        <end position="48"/>
    </location>
</feature>
<organism evidence="3 5">
    <name type="scientific">Dracunculus medinensis</name>
    <name type="common">Guinea worm</name>
    <dbReference type="NCBI Taxonomy" id="318479"/>
    <lineage>
        <taxon>Eukaryota</taxon>
        <taxon>Metazoa</taxon>
        <taxon>Ecdysozoa</taxon>
        <taxon>Nematoda</taxon>
        <taxon>Chromadorea</taxon>
        <taxon>Rhabditida</taxon>
        <taxon>Spirurina</taxon>
        <taxon>Dracunculoidea</taxon>
        <taxon>Dracunculidae</taxon>
        <taxon>Dracunculus</taxon>
    </lineage>
</organism>
<dbReference type="EMBL" id="UYYG01001159">
    <property type="protein sequence ID" value="VDN57292.1"/>
    <property type="molecule type" value="Genomic_DNA"/>
</dbReference>
<protein>
    <submittedName>
        <fullName evidence="5">G_PROTEIN_RECEP_F1_2 domain-containing protein</fullName>
    </submittedName>
</protein>
<proteinExistence type="predicted"/>
<dbReference type="STRING" id="318479.A0A0N4U7X0"/>
<dbReference type="Proteomes" id="UP000274756">
    <property type="component" value="Unassembled WGS sequence"/>
</dbReference>
<name>A0A0N4U7X0_DRAME</name>
<dbReference type="OrthoDB" id="10011262at2759"/>
<reference evidence="5" key="1">
    <citation type="submission" date="2017-02" db="UniProtKB">
        <authorList>
            <consortium name="WormBaseParasite"/>
        </authorList>
    </citation>
    <scope>IDENTIFICATION</scope>
</reference>
<accession>A0A0N4U7X0</accession>
<evidence type="ECO:0000313" key="2">
    <source>
        <dbReference type="EMBL" id="VDN57292.1"/>
    </source>
</evidence>
<evidence type="ECO:0000313" key="3">
    <source>
        <dbReference type="Proteomes" id="UP000038040"/>
    </source>
</evidence>
<sequence>MIEMNSYCLTRNELLLSGIDFERFVFAYIVPCFILIGICGNIINLTVLLSPPMRKRSYMLSYLAFNDMFFLFFLLPHSLAHYELFAFDETFRRFYLKHKINLLAVTNWASAAAIWFA</sequence>
<keyword evidence="1" id="KW-0812">Transmembrane</keyword>
<evidence type="ECO:0000313" key="5">
    <source>
        <dbReference type="WBParaSite" id="DME_0000310601-mRNA-1"/>
    </source>
</evidence>
<keyword evidence="1" id="KW-0472">Membrane</keyword>
<dbReference type="AlphaFoldDB" id="A0A0N4U7X0"/>
<evidence type="ECO:0000256" key="1">
    <source>
        <dbReference type="SAM" id="Phobius"/>
    </source>
</evidence>
<dbReference type="Gene3D" id="1.20.1070.10">
    <property type="entry name" value="Rhodopsin 7-helix transmembrane proteins"/>
    <property type="match status" value="1"/>
</dbReference>
<evidence type="ECO:0000313" key="4">
    <source>
        <dbReference type="Proteomes" id="UP000274756"/>
    </source>
</evidence>
<keyword evidence="4" id="KW-1185">Reference proteome</keyword>
<gene>
    <name evidence="2" type="ORF">DME_LOCUS7265</name>
</gene>
<reference evidence="2 4" key="2">
    <citation type="submission" date="2018-11" db="EMBL/GenBank/DDBJ databases">
        <authorList>
            <consortium name="Pathogen Informatics"/>
        </authorList>
    </citation>
    <scope>NUCLEOTIDE SEQUENCE [LARGE SCALE GENOMIC DNA]</scope>
</reference>
<feature type="transmembrane region" description="Helical" evidence="1">
    <location>
        <begin position="60"/>
        <end position="80"/>
    </location>
</feature>
<dbReference type="SUPFAM" id="SSF81321">
    <property type="entry name" value="Family A G protein-coupled receptor-like"/>
    <property type="match status" value="1"/>
</dbReference>